<dbReference type="EMBL" id="JBHMCY010000008">
    <property type="protein sequence ID" value="MFB9462283.1"/>
    <property type="molecule type" value="Genomic_DNA"/>
</dbReference>
<name>A0ABV5MW73_9ACTN</name>
<dbReference type="Proteomes" id="UP001589709">
    <property type="component" value="Unassembled WGS sequence"/>
</dbReference>
<sequence length="143" mass="15258">MDIARCLDMIDRLCSRPFPAEHGWSDVGREGPGYHMAELGAGDGGRAHGERTAEDVEAFREGMAQRLDARWGAGPPWGMLTLRVRGERGEEIPEPWASVSAVADDVYVWEAAGTGRWVALGVTGGDETAPAGLLAVVTEVDPA</sequence>
<evidence type="ECO:0000313" key="1">
    <source>
        <dbReference type="EMBL" id="MFB9462283.1"/>
    </source>
</evidence>
<organism evidence="1 2">
    <name type="scientific">Streptomyces cinereospinus</name>
    <dbReference type="NCBI Taxonomy" id="285561"/>
    <lineage>
        <taxon>Bacteria</taxon>
        <taxon>Bacillati</taxon>
        <taxon>Actinomycetota</taxon>
        <taxon>Actinomycetes</taxon>
        <taxon>Kitasatosporales</taxon>
        <taxon>Streptomycetaceae</taxon>
        <taxon>Streptomyces</taxon>
    </lineage>
</organism>
<reference evidence="1 2" key="1">
    <citation type="submission" date="2024-09" db="EMBL/GenBank/DDBJ databases">
        <authorList>
            <person name="Sun Q."/>
            <person name="Mori K."/>
        </authorList>
    </citation>
    <scope>NUCLEOTIDE SEQUENCE [LARGE SCALE GENOMIC DNA]</scope>
    <source>
        <strain evidence="1 2">JCM 6917</strain>
    </source>
</reference>
<dbReference type="RefSeq" id="WP_381342880.1">
    <property type="nucleotide sequence ID" value="NZ_JBHMCY010000008.1"/>
</dbReference>
<gene>
    <name evidence="1" type="ORF">ACFF45_06030</name>
</gene>
<evidence type="ECO:0000313" key="2">
    <source>
        <dbReference type="Proteomes" id="UP001589709"/>
    </source>
</evidence>
<keyword evidence="2" id="KW-1185">Reference proteome</keyword>
<accession>A0ABV5MW73</accession>
<comment type="caution">
    <text evidence="1">The sequence shown here is derived from an EMBL/GenBank/DDBJ whole genome shotgun (WGS) entry which is preliminary data.</text>
</comment>
<protein>
    <submittedName>
        <fullName evidence="1">Uncharacterized protein</fullName>
    </submittedName>
</protein>
<proteinExistence type="predicted"/>